<keyword evidence="2" id="KW-1185">Reference proteome</keyword>
<gene>
    <name evidence="1" type="ORF">ACFQ2K_35185</name>
</gene>
<evidence type="ECO:0000313" key="2">
    <source>
        <dbReference type="Proteomes" id="UP001596915"/>
    </source>
</evidence>
<comment type="caution">
    <text evidence="1">The sequence shown here is derived from an EMBL/GenBank/DDBJ whole genome shotgun (WGS) entry which is preliminary data.</text>
</comment>
<accession>A0ABW2X4U0</accession>
<dbReference type="Proteomes" id="UP001596915">
    <property type="component" value="Unassembled WGS sequence"/>
</dbReference>
<sequence length="52" mass="5527">MPIIELTELDTLIDELDERITGSDLPTVEASDSLACTIIICNSTLCGSALNC</sequence>
<evidence type="ECO:0008006" key="3">
    <source>
        <dbReference type="Google" id="ProtNLM"/>
    </source>
</evidence>
<dbReference type="EMBL" id="JBHTGL010000008">
    <property type="protein sequence ID" value="MFD0627150.1"/>
    <property type="molecule type" value="Genomic_DNA"/>
</dbReference>
<reference evidence="2" key="1">
    <citation type="journal article" date="2019" name="Int. J. Syst. Evol. Microbiol.">
        <title>The Global Catalogue of Microorganisms (GCM) 10K type strain sequencing project: providing services to taxonomists for standard genome sequencing and annotation.</title>
        <authorList>
            <consortium name="The Broad Institute Genomics Platform"/>
            <consortium name="The Broad Institute Genome Sequencing Center for Infectious Disease"/>
            <person name="Wu L."/>
            <person name="Ma J."/>
        </authorList>
    </citation>
    <scope>NUCLEOTIDE SEQUENCE [LARGE SCALE GENOMIC DNA]</scope>
    <source>
        <strain evidence="2">JCM 12607</strain>
    </source>
</reference>
<organism evidence="1 2">
    <name type="scientific">Streptomyces sanglieri</name>
    <dbReference type="NCBI Taxonomy" id="193460"/>
    <lineage>
        <taxon>Bacteria</taxon>
        <taxon>Bacillati</taxon>
        <taxon>Actinomycetota</taxon>
        <taxon>Actinomycetes</taxon>
        <taxon>Kitasatosporales</taxon>
        <taxon>Streptomycetaceae</taxon>
        <taxon>Streptomyces</taxon>
    </lineage>
</organism>
<name>A0ABW2X4U0_9ACTN</name>
<proteinExistence type="predicted"/>
<evidence type="ECO:0000313" key="1">
    <source>
        <dbReference type="EMBL" id="MFD0627150.1"/>
    </source>
</evidence>
<protein>
    <recommendedName>
        <fullName evidence="3">Lantibiotic</fullName>
    </recommendedName>
</protein>